<dbReference type="Gene3D" id="3.40.50.10810">
    <property type="entry name" value="Tandem AAA-ATPase domain"/>
    <property type="match status" value="1"/>
</dbReference>
<evidence type="ECO:0000256" key="8">
    <source>
        <dbReference type="PROSITE-ProRule" id="PRU00175"/>
    </source>
</evidence>
<dbReference type="PROSITE" id="PS50089">
    <property type="entry name" value="ZF_RING_2"/>
    <property type="match status" value="1"/>
</dbReference>
<dbReference type="SMART" id="SM00490">
    <property type="entry name" value="HELICc"/>
    <property type="match status" value="1"/>
</dbReference>
<evidence type="ECO:0000256" key="6">
    <source>
        <dbReference type="ARBA" id="ARBA00022833"/>
    </source>
</evidence>
<proteinExistence type="predicted"/>
<dbReference type="AlphaFoldDB" id="A0A9P9K8J2"/>
<protein>
    <submittedName>
        <fullName evidence="13">SNF2 family N-terminal domain-containing protein</fullName>
    </submittedName>
</protein>
<name>A0A9P9K8J2_FUSSL</name>
<dbReference type="Pfam" id="PF00271">
    <property type="entry name" value="Helicase_C"/>
    <property type="match status" value="1"/>
</dbReference>
<feature type="compositionally biased region" description="Basic and acidic residues" evidence="9">
    <location>
        <begin position="36"/>
        <end position="46"/>
    </location>
</feature>
<evidence type="ECO:0000259" key="10">
    <source>
        <dbReference type="PROSITE" id="PS50089"/>
    </source>
</evidence>
<evidence type="ECO:0000256" key="1">
    <source>
        <dbReference type="ARBA" id="ARBA00004123"/>
    </source>
</evidence>
<keyword evidence="2" id="KW-0479">Metal-binding</keyword>
<dbReference type="Pfam" id="PF00176">
    <property type="entry name" value="SNF2-rel_dom"/>
    <property type="match status" value="1"/>
</dbReference>
<dbReference type="CDD" id="cd18793">
    <property type="entry name" value="SF2_C_SNF"/>
    <property type="match status" value="1"/>
</dbReference>
<dbReference type="PROSITE" id="PS00690">
    <property type="entry name" value="DEAH_ATP_HELICASE"/>
    <property type="match status" value="1"/>
</dbReference>
<dbReference type="PROSITE" id="PS51194">
    <property type="entry name" value="HELICASE_CTER"/>
    <property type="match status" value="1"/>
</dbReference>
<accession>A0A9P9K8J2</accession>
<dbReference type="GO" id="GO:0005524">
    <property type="term" value="F:ATP binding"/>
    <property type="evidence" value="ECO:0007669"/>
    <property type="project" value="UniProtKB-KW"/>
</dbReference>
<keyword evidence="3" id="KW-0547">Nucleotide-binding</keyword>
<feature type="region of interest" description="Disordered" evidence="9">
    <location>
        <begin position="66"/>
        <end position="100"/>
    </location>
</feature>
<dbReference type="InterPro" id="IPR001650">
    <property type="entry name" value="Helicase_C-like"/>
</dbReference>
<dbReference type="InterPro" id="IPR038718">
    <property type="entry name" value="SNF2-like_sf"/>
</dbReference>
<keyword evidence="6" id="KW-0862">Zinc</keyword>
<evidence type="ECO:0000313" key="13">
    <source>
        <dbReference type="EMBL" id="KAH7253332.1"/>
    </source>
</evidence>
<gene>
    <name evidence="13" type="ORF">B0J15DRAFT_425123</name>
</gene>
<keyword evidence="4 8" id="KW-0863">Zinc-finger</keyword>
<dbReference type="InterPro" id="IPR050628">
    <property type="entry name" value="SNF2_RAD54_helicase_TF"/>
</dbReference>
<reference evidence="13" key="1">
    <citation type="journal article" date="2021" name="Nat. Commun.">
        <title>Genetic determinants of endophytism in the Arabidopsis root mycobiome.</title>
        <authorList>
            <person name="Mesny F."/>
            <person name="Miyauchi S."/>
            <person name="Thiergart T."/>
            <person name="Pickel B."/>
            <person name="Atanasova L."/>
            <person name="Karlsson M."/>
            <person name="Huettel B."/>
            <person name="Barry K.W."/>
            <person name="Haridas S."/>
            <person name="Chen C."/>
            <person name="Bauer D."/>
            <person name="Andreopoulos W."/>
            <person name="Pangilinan J."/>
            <person name="LaButti K."/>
            <person name="Riley R."/>
            <person name="Lipzen A."/>
            <person name="Clum A."/>
            <person name="Drula E."/>
            <person name="Henrissat B."/>
            <person name="Kohler A."/>
            <person name="Grigoriev I.V."/>
            <person name="Martin F.M."/>
            <person name="Hacquard S."/>
        </authorList>
    </citation>
    <scope>NUCLEOTIDE SEQUENCE</scope>
    <source>
        <strain evidence="13">FSSC 5 MPI-SDFR-AT-0091</strain>
    </source>
</reference>
<feature type="compositionally biased region" description="Basic and acidic residues" evidence="9">
    <location>
        <begin position="13"/>
        <end position="29"/>
    </location>
</feature>
<dbReference type="Proteomes" id="UP000736672">
    <property type="component" value="Unassembled WGS sequence"/>
</dbReference>
<evidence type="ECO:0000313" key="14">
    <source>
        <dbReference type="Proteomes" id="UP000736672"/>
    </source>
</evidence>
<dbReference type="InterPro" id="IPR027417">
    <property type="entry name" value="P-loop_NTPase"/>
</dbReference>
<evidence type="ECO:0000256" key="3">
    <source>
        <dbReference type="ARBA" id="ARBA00022741"/>
    </source>
</evidence>
<evidence type="ECO:0000256" key="7">
    <source>
        <dbReference type="ARBA" id="ARBA00022840"/>
    </source>
</evidence>
<feature type="region of interest" description="Disordered" evidence="9">
    <location>
        <begin position="1"/>
        <end position="53"/>
    </location>
</feature>
<keyword evidence="7" id="KW-0067">ATP-binding</keyword>
<sequence length="944" mass="105348">MARVRDKRPHSPKGREGITKKTKLSHGDSGEITSESGHRQRAKDASVIDGGSVCGHSISEPIYISSSDEDEELPPPKTLATNTQGTAAPRPKSNAAASGPVLSTATTPAKPYDVCFGMLLVQATCTENATVPSECSPVTLGFEGRLLRVYSKDSSERIAVVFSHALFRLVNEFAVTLTATACGRRQRVFDAQEASERAIAKIAGMKVCSLRIICYGFLQQSHDVADILAKGDLFLQHPGLTEVDRAVKYLNPQYLLPPDEDFPDIEKLSIYSCCSGRGAKSGASRDELGEHEQGQIFKIFNTAYEEKGVMATIEPSPRLVTKLKRHQIEALVMMVEKEAGVYEGAHFKSIWKPFKAPNGEFRYQNIVTELFVMTRPQPIAGGILADEMGLGKTLSALSLICHSLDQWEKDPSLTQGMPKTTLIITPKSTIYGWEEQIKTHIRPNKIRWITYHGSRRHEVWDDVDSYDIVLTTYDTIRSDRAKSSPLFEKDWARIVLDEAHRIRNRGSKIFQDVCKLQAESRWCLTGTPIQNYLDDFGSLLSFIRVPPFENRDQFDSHIADPIRQRKGKGLVMLRKVVAVTCLRRTKADHAEMLNLPRKMEHIERVEMGRNDRRLYEFFKRFSYHTAGLDKTSKKKAATNILVLISMLRLICDHGDALLPDSALTAWKKRDENALTWEMLESTTKRCVSCDCQIEELGAAESLTEVLGCGHFLCGDCAAKLRGSASQLPCPKCGITASMSPPAGNSSGLSLSRTAFGSPLRPRYPPSAKVEALLRNISERQQRPGQNSKPNKSVIFSFWTKMLDLIGVALEDKGMKFCRIDGQSSMSQRKQAIETFGNDPECNIMLASIGAVGEGIDLVCANSVHIIEPHWNPMAEAQAIDRVHRIGQQQDVDVVRYIVNDSIELYVKWIQMHKMKLIAESLSTSEAKSENVGEVRWKKLLEFLE</sequence>
<feature type="domain" description="Helicase C-terminal" evidence="12">
    <location>
        <begin position="768"/>
        <end position="929"/>
    </location>
</feature>
<dbReference type="PANTHER" id="PTHR45626">
    <property type="entry name" value="TRANSCRIPTION TERMINATION FACTOR 2-RELATED"/>
    <property type="match status" value="1"/>
</dbReference>
<evidence type="ECO:0000256" key="9">
    <source>
        <dbReference type="SAM" id="MobiDB-lite"/>
    </source>
</evidence>
<keyword evidence="5" id="KW-0378">Hydrolase</keyword>
<evidence type="ECO:0000256" key="5">
    <source>
        <dbReference type="ARBA" id="ARBA00022801"/>
    </source>
</evidence>
<dbReference type="OrthoDB" id="448448at2759"/>
<dbReference type="EMBL" id="JAGTJS010000011">
    <property type="protein sequence ID" value="KAH7253332.1"/>
    <property type="molecule type" value="Genomic_DNA"/>
</dbReference>
<evidence type="ECO:0000259" key="12">
    <source>
        <dbReference type="PROSITE" id="PS51194"/>
    </source>
</evidence>
<dbReference type="SUPFAM" id="SSF57850">
    <property type="entry name" value="RING/U-box"/>
    <property type="match status" value="1"/>
</dbReference>
<dbReference type="GO" id="GO:0016787">
    <property type="term" value="F:hydrolase activity"/>
    <property type="evidence" value="ECO:0007669"/>
    <property type="project" value="UniProtKB-KW"/>
</dbReference>
<dbReference type="PROSITE" id="PS51192">
    <property type="entry name" value="HELICASE_ATP_BIND_1"/>
    <property type="match status" value="1"/>
</dbReference>
<dbReference type="GO" id="GO:0008094">
    <property type="term" value="F:ATP-dependent activity, acting on DNA"/>
    <property type="evidence" value="ECO:0007669"/>
    <property type="project" value="TreeGrafter"/>
</dbReference>
<dbReference type="SUPFAM" id="SSF52540">
    <property type="entry name" value="P-loop containing nucleoside triphosphate hydrolases"/>
    <property type="match status" value="2"/>
</dbReference>
<evidence type="ECO:0000256" key="4">
    <source>
        <dbReference type="ARBA" id="ARBA00022771"/>
    </source>
</evidence>
<evidence type="ECO:0000256" key="2">
    <source>
        <dbReference type="ARBA" id="ARBA00022723"/>
    </source>
</evidence>
<dbReference type="GO" id="GO:0006281">
    <property type="term" value="P:DNA repair"/>
    <property type="evidence" value="ECO:0007669"/>
    <property type="project" value="TreeGrafter"/>
</dbReference>
<keyword evidence="14" id="KW-1185">Reference proteome</keyword>
<dbReference type="GO" id="GO:0005634">
    <property type="term" value="C:nucleus"/>
    <property type="evidence" value="ECO:0007669"/>
    <property type="project" value="UniProtKB-SubCell"/>
</dbReference>
<dbReference type="InterPro" id="IPR014001">
    <property type="entry name" value="Helicase_ATP-bd"/>
</dbReference>
<comment type="subcellular location">
    <subcellularLocation>
        <location evidence="1">Nucleus</location>
    </subcellularLocation>
</comment>
<dbReference type="PANTHER" id="PTHR45626:SF52">
    <property type="entry name" value="SINGLE-STRANDED DNA-DEPENDENT ATPASE (EUROFUNG)"/>
    <property type="match status" value="1"/>
</dbReference>
<dbReference type="CDD" id="cd18008">
    <property type="entry name" value="DEXDc_SHPRH-like"/>
    <property type="match status" value="1"/>
</dbReference>
<feature type="domain" description="RING-type" evidence="10">
    <location>
        <begin position="686"/>
        <end position="732"/>
    </location>
</feature>
<dbReference type="InterPro" id="IPR001841">
    <property type="entry name" value="Znf_RING"/>
</dbReference>
<comment type="caution">
    <text evidence="13">The sequence shown here is derived from an EMBL/GenBank/DDBJ whole genome shotgun (WGS) entry which is preliminary data.</text>
</comment>
<dbReference type="PROSITE" id="PS00518">
    <property type="entry name" value="ZF_RING_1"/>
    <property type="match status" value="1"/>
</dbReference>
<feature type="compositionally biased region" description="Basic residues" evidence="9">
    <location>
        <begin position="1"/>
        <end position="12"/>
    </location>
</feature>
<dbReference type="Gene3D" id="3.40.50.300">
    <property type="entry name" value="P-loop containing nucleotide triphosphate hydrolases"/>
    <property type="match status" value="1"/>
</dbReference>
<dbReference type="InterPro" id="IPR000330">
    <property type="entry name" value="SNF2_N"/>
</dbReference>
<organism evidence="13 14">
    <name type="scientific">Fusarium solani</name>
    <name type="common">Filamentous fungus</name>
    <dbReference type="NCBI Taxonomy" id="169388"/>
    <lineage>
        <taxon>Eukaryota</taxon>
        <taxon>Fungi</taxon>
        <taxon>Dikarya</taxon>
        <taxon>Ascomycota</taxon>
        <taxon>Pezizomycotina</taxon>
        <taxon>Sordariomycetes</taxon>
        <taxon>Hypocreomycetidae</taxon>
        <taxon>Hypocreales</taxon>
        <taxon>Nectriaceae</taxon>
        <taxon>Fusarium</taxon>
        <taxon>Fusarium solani species complex</taxon>
    </lineage>
</organism>
<dbReference type="InterPro" id="IPR049730">
    <property type="entry name" value="SNF2/RAD54-like_C"/>
</dbReference>
<feature type="domain" description="Helicase ATP-binding" evidence="11">
    <location>
        <begin position="373"/>
        <end position="546"/>
    </location>
</feature>
<dbReference type="InterPro" id="IPR002464">
    <property type="entry name" value="DNA/RNA_helicase_DEAH_CS"/>
</dbReference>
<evidence type="ECO:0000259" key="11">
    <source>
        <dbReference type="PROSITE" id="PS51192"/>
    </source>
</evidence>
<dbReference type="InterPro" id="IPR017907">
    <property type="entry name" value="Znf_RING_CS"/>
</dbReference>
<dbReference type="GO" id="GO:0008270">
    <property type="term" value="F:zinc ion binding"/>
    <property type="evidence" value="ECO:0007669"/>
    <property type="project" value="UniProtKB-KW"/>
</dbReference>
<dbReference type="SMART" id="SM00487">
    <property type="entry name" value="DEXDc"/>
    <property type="match status" value="1"/>
</dbReference>